<dbReference type="Pfam" id="PF01381">
    <property type="entry name" value="HTH_3"/>
    <property type="match status" value="1"/>
</dbReference>
<reference evidence="2 3" key="1">
    <citation type="journal article" date="2014" name="Genome Announc.">
        <title>Draft genome sequences of the altered schaedler flora, a defined bacterial community from gnotobiotic mice.</title>
        <authorList>
            <person name="Wannemuehler M.J."/>
            <person name="Overstreet A.M."/>
            <person name="Ward D.V."/>
            <person name="Phillips G.J."/>
        </authorList>
    </citation>
    <scope>NUCLEOTIDE SEQUENCE [LARGE SCALE GENOMIC DNA]</scope>
    <source>
        <strain evidence="2 3">ASF492</strain>
    </source>
</reference>
<protein>
    <recommendedName>
        <fullName evidence="1">HTH cro/C1-type domain-containing protein</fullName>
    </recommendedName>
</protein>
<name>N2AND5_9FIRM</name>
<evidence type="ECO:0000313" key="2">
    <source>
        <dbReference type="EMBL" id="EMZ27978.1"/>
    </source>
</evidence>
<dbReference type="STRING" id="1235802.C823_02119"/>
<dbReference type="PROSITE" id="PS50943">
    <property type="entry name" value="HTH_CROC1"/>
    <property type="match status" value="1"/>
</dbReference>
<keyword evidence="3" id="KW-1185">Reference proteome</keyword>
<evidence type="ECO:0000259" key="1">
    <source>
        <dbReference type="PROSITE" id="PS50943"/>
    </source>
</evidence>
<evidence type="ECO:0000313" key="3">
    <source>
        <dbReference type="Proteomes" id="UP000012589"/>
    </source>
</evidence>
<dbReference type="GO" id="GO:0003677">
    <property type="term" value="F:DNA binding"/>
    <property type="evidence" value="ECO:0007669"/>
    <property type="project" value="InterPro"/>
</dbReference>
<dbReference type="InterPro" id="IPR010982">
    <property type="entry name" value="Lambda_DNA-bd_dom_sf"/>
</dbReference>
<dbReference type="PATRIC" id="fig|1235802.3.peg.2251"/>
<dbReference type="Proteomes" id="UP000012589">
    <property type="component" value="Unassembled WGS sequence"/>
</dbReference>
<comment type="caution">
    <text evidence="2">The sequence shown here is derived from an EMBL/GenBank/DDBJ whole genome shotgun (WGS) entry which is preliminary data.</text>
</comment>
<dbReference type="SUPFAM" id="SSF47413">
    <property type="entry name" value="lambda repressor-like DNA-binding domains"/>
    <property type="match status" value="1"/>
</dbReference>
<dbReference type="AlphaFoldDB" id="N2AND5"/>
<accession>N2AND5</accession>
<gene>
    <name evidence="2" type="ORF">C823_02119</name>
</gene>
<dbReference type="eggNOG" id="COG3620">
    <property type="taxonomic scope" value="Bacteria"/>
</dbReference>
<dbReference type="HOGENOM" id="CLU_066192_18_1_9"/>
<proteinExistence type="predicted"/>
<dbReference type="EMBL" id="AQFT01000066">
    <property type="protein sequence ID" value="EMZ27978.1"/>
    <property type="molecule type" value="Genomic_DNA"/>
</dbReference>
<dbReference type="Gene3D" id="1.10.260.40">
    <property type="entry name" value="lambda repressor-like DNA-binding domains"/>
    <property type="match status" value="1"/>
</dbReference>
<dbReference type="CDD" id="cd00093">
    <property type="entry name" value="HTH_XRE"/>
    <property type="match status" value="1"/>
</dbReference>
<sequence>MPFVQVNISNEIEKEKEKSAEFKKTWDESREEYRLIGEMISIRKQNKMTQSQLAEITGNKQQVISRIEKKRTILR</sequence>
<organism evidence="2 3">
    <name type="scientific">Eubacterium plexicaudatum ASF492</name>
    <dbReference type="NCBI Taxonomy" id="1235802"/>
    <lineage>
        <taxon>Bacteria</taxon>
        <taxon>Bacillati</taxon>
        <taxon>Bacillota</taxon>
        <taxon>Clostridia</taxon>
        <taxon>Eubacteriales</taxon>
        <taxon>Eubacteriaceae</taxon>
        <taxon>Eubacterium</taxon>
    </lineage>
</organism>
<feature type="domain" description="HTH cro/C1-type" evidence="1">
    <location>
        <begin position="39"/>
        <end position="72"/>
    </location>
</feature>
<dbReference type="InterPro" id="IPR001387">
    <property type="entry name" value="Cro/C1-type_HTH"/>
</dbReference>